<evidence type="ECO:0000256" key="3">
    <source>
        <dbReference type="SAM" id="SignalP"/>
    </source>
</evidence>
<keyword evidence="6" id="KW-1185">Reference proteome</keyword>
<dbReference type="PROSITE" id="PS51257">
    <property type="entry name" value="PROKAR_LIPOPROTEIN"/>
    <property type="match status" value="1"/>
</dbReference>
<keyword evidence="3" id="KW-0732">Signal</keyword>
<dbReference type="SUPFAM" id="SSF50156">
    <property type="entry name" value="PDZ domain-like"/>
    <property type="match status" value="1"/>
</dbReference>
<dbReference type="PROSITE" id="PS50106">
    <property type="entry name" value="PDZ"/>
    <property type="match status" value="1"/>
</dbReference>
<dbReference type="InterPro" id="IPR001478">
    <property type="entry name" value="PDZ"/>
</dbReference>
<feature type="chain" id="PRO_5037070422" evidence="3">
    <location>
        <begin position="26"/>
        <end position="358"/>
    </location>
</feature>
<evidence type="ECO:0000256" key="2">
    <source>
        <dbReference type="ARBA" id="ARBA00022801"/>
    </source>
</evidence>
<evidence type="ECO:0000259" key="4">
    <source>
        <dbReference type="PROSITE" id="PS50106"/>
    </source>
</evidence>
<evidence type="ECO:0000313" key="5">
    <source>
        <dbReference type="EMBL" id="GHE82129.1"/>
    </source>
</evidence>
<keyword evidence="2" id="KW-0378">Hydrolase</keyword>
<dbReference type="AlphaFoldDB" id="A0A919A1F4"/>
<reference evidence="5" key="1">
    <citation type="journal article" date="2014" name="Int. J. Syst. Evol. Microbiol.">
        <title>Complete genome sequence of Corynebacterium casei LMG S-19264T (=DSM 44701T), isolated from a smear-ripened cheese.</title>
        <authorList>
            <consortium name="US DOE Joint Genome Institute (JGI-PGF)"/>
            <person name="Walter F."/>
            <person name="Albersmeier A."/>
            <person name="Kalinowski J."/>
            <person name="Ruckert C."/>
        </authorList>
    </citation>
    <scope>NUCLEOTIDE SEQUENCE</scope>
    <source>
        <strain evidence="5">JCM 4477</strain>
    </source>
</reference>
<dbReference type="Gene3D" id="2.30.42.10">
    <property type="match status" value="1"/>
</dbReference>
<reference evidence="5" key="2">
    <citation type="submission" date="2020-09" db="EMBL/GenBank/DDBJ databases">
        <authorList>
            <person name="Sun Q."/>
            <person name="Ohkuma M."/>
        </authorList>
    </citation>
    <scope>NUCLEOTIDE SEQUENCE</scope>
    <source>
        <strain evidence="5">JCM 4477</strain>
    </source>
</reference>
<dbReference type="GO" id="GO:0004252">
    <property type="term" value="F:serine-type endopeptidase activity"/>
    <property type="evidence" value="ECO:0007669"/>
    <property type="project" value="InterPro"/>
</dbReference>
<dbReference type="InterPro" id="IPR009003">
    <property type="entry name" value="Peptidase_S1_PA"/>
</dbReference>
<dbReference type="Proteomes" id="UP000630718">
    <property type="component" value="Unassembled WGS sequence"/>
</dbReference>
<organism evidence="5 6">
    <name type="scientific">Streptomyces fumanus</name>
    <dbReference type="NCBI Taxonomy" id="67302"/>
    <lineage>
        <taxon>Bacteria</taxon>
        <taxon>Bacillati</taxon>
        <taxon>Actinomycetota</taxon>
        <taxon>Actinomycetes</taxon>
        <taxon>Kitasatosporales</taxon>
        <taxon>Streptomycetaceae</taxon>
        <taxon>Streptomyces</taxon>
    </lineage>
</organism>
<dbReference type="Gene3D" id="2.40.10.120">
    <property type="match status" value="1"/>
</dbReference>
<feature type="domain" description="PDZ" evidence="4">
    <location>
        <begin position="258"/>
        <end position="346"/>
    </location>
</feature>
<accession>A0A919A1F4</accession>
<protein>
    <submittedName>
        <fullName evidence="5">Protease</fullName>
    </submittedName>
</protein>
<feature type="signal peptide" evidence="3">
    <location>
        <begin position="1"/>
        <end position="25"/>
    </location>
</feature>
<gene>
    <name evidence="5" type="ORF">GCM10018772_00150</name>
</gene>
<dbReference type="RefSeq" id="WP_190201972.1">
    <property type="nucleotide sequence ID" value="NZ_BNBI01000001.1"/>
</dbReference>
<dbReference type="PANTHER" id="PTHR43343:SF3">
    <property type="entry name" value="PROTEASE DO-LIKE 8, CHLOROPLASTIC"/>
    <property type="match status" value="1"/>
</dbReference>
<evidence type="ECO:0000313" key="6">
    <source>
        <dbReference type="Proteomes" id="UP000630718"/>
    </source>
</evidence>
<dbReference type="InterPro" id="IPR001940">
    <property type="entry name" value="Peptidase_S1C"/>
</dbReference>
<dbReference type="PANTHER" id="PTHR43343">
    <property type="entry name" value="PEPTIDASE S12"/>
    <property type="match status" value="1"/>
</dbReference>
<dbReference type="SMART" id="SM00228">
    <property type="entry name" value="PDZ"/>
    <property type="match status" value="1"/>
</dbReference>
<sequence>MDLSRRRAAARLARAAGLLCPVLLAAGCTGPGAAGERAEGTAARAAAVPRAAADLQSDYLRVIDDVLPSVVQIQGRDDLGSGVVFDDRGHIVTNAHVVGDERTFRVTTAHSEDPLRATLVYSYPEQDLAVVKLDRVPDGVEAARFGDSAKVRVGQIVLAMGSPLGLSSSVTQGIVSATGRTVTEGSSGGGTGATIGDMVQTSAAINPGNSGGALVDLDGRVIGIPTLAATDPGLGDSAAPGIGFAIPASMVRTVAGQIVRDGKVTDSGRAALGITGRTVVDGDYRAAGVAVVEVREGGAAAGAGLREGDVITRVGGSEVTTITSLTEALAARKPGERTKVTFTRDGDERTVEVTLGEQ</sequence>
<dbReference type="EMBL" id="BNBI01000001">
    <property type="protein sequence ID" value="GHE82129.1"/>
    <property type="molecule type" value="Genomic_DNA"/>
</dbReference>
<dbReference type="SUPFAM" id="SSF50494">
    <property type="entry name" value="Trypsin-like serine proteases"/>
    <property type="match status" value="1"/>
</dbReference>
<comment type="caution">
    <text evidence="5">The sequence shown here is derived from an EMBL/GenBank/DDBJ whole genome shotgun (WGS) entry which is preliminary data.</text>
</comment>
<dbReference type="GO" id="GO:0006508">
    <property type="term" value="P:proteolysis"/>
    <property type="evidence" value="ECO:0007669"/>
    <property type="project" value="UniProtKB-KW"/>
</dbReference>
<dbReference type="InterPro" id="IPR036034">
    <property type="entry name" value="PDZ_sf"/>
</dbReference>
<name>A0A919A1F4_9ACTN</name>
<keyword evidence="1 5" id="KW-0645">Protease</keyword>
<evidence type="ECO:0000256" key="1">
    <source>
        <dbReference type="ARBA" id="ARBA00022670"/>
    </source>
</evidence>
<dbReference type="Pfam" id="PF13180">
    <property type="entry name" value="PDZ_2"/>
    <property type="match status" value="1"/>
</dbReference>
<dbReference type="Pfam" id="PF13365">
    <property type="entry name" value="Trypsin_2"/>
    <property type="match status" value="1"/>
</dbReference>
<dbReference type="InterPro" id="IPR051201">
    <property type="entry name" value="Chloro_Bact_Ser_Proteases"/>
</dbReference>
<dbReference type="PRINTS" id="PR00834">
    <property type="entry name" value="PROTEASES2C"/>
</dbReference>
<proteinExistence type="predicted"/>